<accession>A0A2P6V4P8</accession>
<dbReference type="Proteomes" id="UP000239649">
    <property type="component" value="Unassembled WGS sequence"/>
</dbReference>
<keyword evidence="5" id="KW-0648">Protein biosynthesis</keyword>
<comment type="subunit">
    <text evidence="8">Component of the translation initiation factor 2B (eIF2B) complex which is a heterodecamer of two sets of five different subunits: alpha, beta, gamma, delta and epsilon. Subunits alpha, beta and delta comprise a regulatory subcomplex and subunits epsilon and gamma comprise a catalytic subcomplex. Within the complex, the hexameric regulatory complex resides at the center, with the two heterodimeric catalytic subcomplexes bound on opposite sides.</text>
</comment>
<dbReference type="GO" id="GO:0005851">
    <property type="term" value="C:eukaryotic translation initiation factor 2B complex"/>
    <property type="evidence" value="ECO:0007669"/>
    <property type="project" value="TreeGrafter"/>
</dbReference>
<dbReference type="GO" id="GO:0003743">
    <property type="term" value="F:translation initiation factor activity"/>
    <property type="evidence" value="ECO:0007669"/>
    <property type="project" value="UniProtKB-KW"/>
</dbReference>
<evidence type="ECO:0000256" key="4">
    <source>
        <dbReference type="ARBA" id="ARBA00022540"/>
    </source>
</evidence>
<dbReference type="GO" id="GO:0005829">
    <property type="term" value="C:cytosol"/>
    <property type="evidence" value="ECO:0007669"/>
    <property type="project" value="UniProtKB-SubCell"/>
</dbReference>
<reference evidence="10 11" key="1">
    <citation type="journal article" date="2018" name="Plant J.">
        <title>Genome sequences of Chlorella sorokiniana UTEX 1602 and Micractinium conductrix SAG 241.80: implications to maltose excretion by a green alga.</title>
        <authorList>
            <person name="Arriola M.B."/>
            <person name="Velmurugan N."/>
            <person name="Zhang Y."/>
            <person name="Plunkett M.H."/>
            <person name="Hondzo H."/>
            <person name="Barney B.M."/>
        </authorList>
    </citation>
    <scope>NUCLEOTIDE SEQUENCE [LARGE SCALE GENOMIC DNA]</scope>
    <source>
        <strain evidence="10 11">SAG 241.80</strain>
    </source>
</reference>
<dbReference type="AlphaFoldDB" id="A0A2P6V4P8"/>
<evidence type="ECO:0000256" key="7">
    <source>
        <dbReference type="ARBA" id="ARBA00044236"/>
    </source>
</evidence>
<dbReference type="Pfam" id="PF01008">
    <property type="entry name" value="IF-2B"/>
    <property type="match status" value="1"/>
</dbReference>
<dbReference type="InterPro" id="IPR051501">
    <property type="entry name" value="eIF2B_alpha/beta/delta"/>
</dbReference>
<evidence type="ECO:0000256" key="3">
    <source>
        <dbReference type="ARBA" id="ARBA00022490"/>
    </source>
</evidence>
<dbReference type="STRING" id="554055.A0A2P6V4P8"/>
<dbReference type="OrthoDB" id="10249309at2759"/>
<comment type="caution">
    <text evidence="10">The sequence shown here is derived from an EMBL/GenBank/DDBJ whole genome shotgun (WGS) entry which is preliminary data.</text>
</comment>
<dbReference type="Gene3D" id="1.20.120.1070">
    <property type="entry name" value="Translation initiation factor eIF-2B, N-terminal domain"/>
    <property type="match status" value="1"/>
</dbReference>
<keyword evidence="11" id="KW-1185">Reference proteome</keyword>
<organism evidence="10 11">
    <name type="scientific">Micractinium conductrix</name>
    <dbReference type="NCBI Taxonomy" id="554055"/>
    <lineage>
        <taxon>Eukaryota</taxon>
        <taxon>Viridiplantae</taxon>
        <taxon>Chlorophyta</taxon>
        <taxon>core chlorophytes</taxon>
        <taxon>Trebouxiophyceae</taxon>
        <taxon>Chlorellales</taxon>
        <taxon>Chlorellaceae</taxon>
        <taxon>Chlorella clade</taxon>
        <taxon>Micractinium</taxon>
    </lineage>
</organism>
<evidence type="ECO:0000313" key="10">
    <source>
        <dbReference type="EMBL" id="PSC69054.1"/>
    </source>
</evidence>
<dbReference type="PANTHER" id="PTHR45860:SF1">
    <property type="entry name" value="TRANSLATION INITIATION FACTOR EIF-2B SUBUNIT ALPHA"/>
    <property type="match status" value="1"/>
</dbReference>
<comment type="subcellular location">
    <subcellularLocation>
        <location evidence="1">Cytoplasm</location>
        <location evidence="1">Cytosol</location>
    </subcellularLocation>
</comment>
<dbReference type="InterPro" id="IPR042528">
    <property type="entry name" value="elF-2B_alpha_N"/>
</dbReference>
<sequence length="372" mass="40180">MRPGAQPFVLPIVSASSEVGLVMQQRTADVDVVVREFHEALARSSDMAVAVAAIQVGCAGAAESARLERGCQGRVREFHEALARSSDMAVAVAAIQALTSVIKSSTAQTMMGLEKELKDAATSLQRCNPTAISLKAGCELFLRYTTRTSALEADTFSAAKRRLIERGQHFAETSKRARATIAELGERFIGKGSTVLAHGHSRVAIAILRRAAMAGKQFSVIVTEGRPDETGLTMARVLEDMRVPTTVVLDSAVGYAMERVDLVLVGAEAVVENGGVINKLGTYQVSIAAKEHNVPVYVAAESYKFARLYPFNQRDLPLERKQLDFGPLLPTSVTIDNPSRDYTPPQYITLLFTDLGVLTPAAVSDELIQLYV</sequence>
<dbReference type="InterPro" id="IPR000649">
    <property type="entry name" value="IF-2B-related"/>
</dbReference>
<dbReference type="GO" id="GO:0005085">
    <property type="term" value="F:guanyl-nucleotide exchange factor activity"/>
    <property type="evidence" value="ECO:0007669"/>
    <property type="project" value="TreeGrafter"/>
</dbReference>
<dbReference type="InterPro" id="IPR037171">
    <property type="entry name" value="NagB/RpiA_transferase-like"/>
</dbReference>
<gene>
    <name evidence="10" type="ORF">C2E20_7450</name>
</gene>
<name>A0A2P6V4P8_9CHLO</name>
<evidence type="ECO:0000256" key="6">
    <source>
        <dbReference type="ARBA" id="ARBA00044208"/>
    </source>
</evidence>
<evidence type="ECO:0000256" key="2">
    <source>
        <dbReference type="ARBA" id="ARBA00007251"/>
    </source>
</evidence>
<dbReference type="EMBL" id="LHPF02000030">
    <property type="protein sequence ID" value="PSC69054.1"/>
    <property type="molecule type" value="Genomic_DNA"/>
</dbReference>
<dbReference type="SUPFAM" id="SSF100950">
    <property type="entry name" value="NagB/RpiA/CoA transferase-like"/>
    <property type="match status" value="1"/>
</dbReference>
<evidence type="ECO:0000256" key="5">
    <source>
        <dbReference type="ARBA" id="ARBA00022917"/>
    </source>
</evidence>
<evidence type="ECO:0000256" key="1">
    <source>
        <dbReference type="ARBA" id="ARBA00004514"/>
    </source>
</evidence>
<evidence type="ECO:0000256" key="8">
    <source>
        <dbReference type="ARBA" id="ARBA00046432"/>
    </source>
</evidence>
<dbReference type="PANTHER" id="PTHR45860">
    <property type="entry name" value="TRANSLATION INITIATION FACTOR EIF-2B SUBUNIT ALPHA"/>
    <property type="match status" value="1"/>
</dbReference>
<evidence type="ECO:0000313" key="11">
    <source>
        <dbReference type="Proteomes" id="UP000239649"/>
    </source>
</evidence>
<protein>
    <recommendedName>
        <fullName evidence="6">Translation initiation factor eIF2B subunit alpha</fullName>
    </recommendedName>
    <alternativeName>
        <fullName evidence="7">eIF2B GDP-GTP exchange factor subunit alpha</fullName>
    </alternativeName>
</protein>
<keyword evidence="4 10" id="KW-0396">Initiation factor</keyword>
<dbReference type="Gene3D" id="3.40.50.10470">
    <property type="entry name" value="Translation initiation factor eif-2b, domain 2"/>
    <property type="match status" value="1"/>
</dbReference>
<proteinExistence type="inferred from homology"/>
<dbReference type="InterPro" id="IPR042529">
    <property type="entry name" value="IF_2B-like_C"/>
</dbReference>
<comment type="similarity">
    <text evidence="2 9">Belongs to the eIF-2B alpha/beta/delta subunits family.</text>
</comment>
<evidence type="ECO:0000256" key="9">
    <source>
        <dbReference type="RuleBase" id="RU003814"/>
    </source>
</evidence>
<keyword evidence="3" id="KW-0963">Cytoplasm</keyword>